<evidence type="ECO:0000256" key="1">
    <source>
        <dbReference type="ARBA" id="ARBA00004418"/>
    </source>
</evidence>
<keyword evidence="8" id="KW-1185">Reference proteome</keyword>
<dbReference type="NCBIfam" id="NF047859">
    <property type="entry name" value="StressCuResBhsA"/>
    <property type="match status" value="1"/>
</dbReference>
<dbReference type="PANTHER" id="PTHR34156:SF1">
    <property type="entry name" value="PERIPLASMIC PROTEIN"/>
    <property type="match status" value="1"/>
</dbReference>
<keyword evidence="3" id="KW-0574">Periplasm</keyword>
<proteinExistence type="inferred from homology"/>
<dbReference type="EMBL" id="CP042220">
    <property type="protein sequence ID" value="QDX28456.1"/>
    <property type="molecule type" value="Genomic_DNA"/>
</dbReference>
<protein>
    <submittedName>
        <fullName evidence="7">DUF1471 domain-containing protein</fullName>
    </submittedName>
</protein>
<name>A0A5B8HF01_9GAMM</name>
<evidence type="ECO:0000259" key="6">
    <source>
        <dbReference type="Pfam" id="PF07338"/>
    </source>
</evidence>
<reference evidence="7 8" key="1">
    <citation type="journal article" date="2019" name="Environ. Microbiol.">
        <title>The phytopathogenic nature of Dickeya aquatica 174/2 and the dynamic early evolution of Dickeya pathogenicity.</title>
        <authorList>
            <person name="Duprey A."/>
            <person name="Taib N."/>
            <person name="Leonard S."/>
            <person name="Garin T."/>
            <person name="Flandrois J.P."/>
            <person name="Nasser W."/>
            <person name="Brochier-Armanet C."/>
            <person name="Reverchon S."/>
        </authorList>
    </citation>
    <scope>NUCLEOTIDE SEQUENCE [LARGE SCALE GENOMIC DNA]</scope>
    <source>
        <strain evidence="7 8">NCPPB 569</strain>
    </source>
</reference>
<dbReference type="Gene3D" id="3.30.1660.10">
    <property type="entry name" value="Flavin-binding protein dodecin"/>
    <property type="match status" value="1"/>
</dbReference>
<gene>
    <name evidence="7" type="ORF">Dpoa569_0000089</name>
</gene>
<dbReference type="InterPro" id="IPR051096">
    <property type="entry name" value="BhsA/McbA_stress_biofilm_assoc"/>
</dbReference>
<dbReference type="Pfam" id="PF07338">
    <property type="entry name" value="YdgH_BhsA-like"/>
    <property type="match status" value="1"/>
</dbReference>
<dbReference type="AlphaFoldDB" id="A0A5B8HF01"/>
<dbReference type="InterPro" id="IPR036275">
    <property type="entry name" value="YdgH-like_sf"/>
</dbReference>
<evidence type="ECO:0000256" key="4">
    <source>
        <dbReference type="ARBA" id="ARBA00038138"/>
    </source>
</evidence>
<sequence>MKNIKTIAIAAVLTTVSFGSFAAAHNVSYEQAQQLEKIGAVSATANDLTSLQTKLAHKASAAGASAYTITYAGGDDTLHGNATIYK</sequence>
<dbReference type="OrthoDB" id="6428780at2"/>
<accession>A0A5B8HF01</accession>
<keyword evidence="2 5" id="KW-0732">Signal</keyword>
<evidence type="ECO:0000256" key="3">
    <source>
        <dbReference type="ARBA" id="ARBA00022764"/>
    </source>
</evidence>
<dbReference type="InterPro" id="IPR010854">
    <property type="entry name" value="YdgH/BhsA/McbA-like_dom"/>
</dbReference>
<dbReference type="GO" id="GO:0042597">
    <property type="term" value="C:periplasmic space"/>
    <property type="evidence" value="ECO:0007669"/>
    <property type="project" value="UniProtKB-SubCell"/>
</dbReference>
<feature type="chain" id="PRO_5022733877" evidence="5">
    <location>
        <begin position="23"/>
        <end position="86"/>
    </location>
</feature>
<comment type="subcellular location">
    <subcellularLocation>
        <location evidence="1">Periplasm</location>
    </subcellularLocation>
</comment>
<feature type="domain" description="YdgH/BhsA/McbA-like" evidence="6">
    <location>
        <begin position="35"/>
        <end position="86"/>
    </location>
</feature>
<dbReference type="InterPro" id="IPR025543">
    <property type="entry name" value="Dodecin-like"/>
</dbReference>
<dbReference type="KEGG" id="dic:Dpoa569_0000089"/>
<evidence type="ECO:0000256" key="2">
    <source>
        <dbReference type="ARBA" id="ARBA00022729"/>
    </source>
</evidence>
<dbReference type="RefSeq" id="WP_042867600.1">
    <property type="nucleotide sequence ID" value="NZ_CM001975.1"/>
</dbReference>
<evidence type="ECO:0000256" key="5">
    <source>
        <dbReference type="SAM" id="SignalP"/>
    </source>
</evidence>
<evidence type="ECO:0000313" key="7">
    <source>
        <dbReference type="EMBL" id="QDX28456.1"/>
    </source>
</evidence>
<evidence type="ECO:0000313" key="8">
    <source>
        <dbReference type="Proteomes" id="UP000320591"/>
    </source>
</evidence>
<dbReference type="Proteomes" id="UP000320591">
    <property type="component" value="Chromosome"/>
</dbReference>
<dbReference type="SUPFAM" id="SSF159871">
    <property type="entry name" value="YdgH-like"/>
    <property type="match status" value="1"/>
</dbReference>
<feature type="signal peptide" evidence="5">
    <location>
        <begin position="1"/>
        <end position="22"/>
    </location>
</feature>
<dbReference type="PANTHER" id="PTHR34156">
    <property type="entry name" value="OUTER MEMBRANE PROTEIN-RELATED-RELATED"/>
    <property type="match status" value="1"/>
</dbReference>
<organism evidence="7 8">
    <name type="scientific">Dickeya poaceiphila</name>
    <dbReference type="NCBI Taxonomy" id="568768"/>
    <lineage>
        <taxon>Bacteria</taxon>
        <taxon>Pseudomonadati</taxon>
        <taxon>Pseudomonadota</taxon>
        <taxon>Gammaproteobacteria</taxon>
        <taxon>Enterobacterales</taxon>
        <taxon>Pectobacteriaceae</taxon>
        <taxon>Dickeya</taxon>
    </lineage>
</organism>
<comment type="similarity">
    <text evidence="4">Belongs to the BhsA/McbA family.</text>
</comment>